<evidence type="ECO:0000313" key="4">
    <source>
        <dbReference type="EMBL" id="TXK03351.1"/>
    </source>
</evidence>
<keyword evidence="2 4" id="KW-0418">Kinase</keyword>
<dbReference type="RefSeq" id="WP_147826282.1">
    <property type="nucleotide sequence ID" value="NZ_BAAARG010000001.1"/>
</dbReference>
<proteinExistence type="predicted"/>
<dbReference type="OrthoDB" id="9795789at2"/>
<dbReference type="SUPFAM" id="SSF53613">
    <property type="entry name" value="Ribokinase-like"/>
    <property type="match status" value="1"/>
</dbReference>
<evidence type="ECO:0000256" key="1">
    <source>
        <dbReference type="ARBA" id="ARBA00022679"/>
    </source>
</evidence>
<dbReference type="InterPro" id="IPR029056">
    <property type="entry name" value="Ribokinase-like"/>
</dbReference>
<keyword evidence="1" id="KW-0808">Transferase</keyword>
<evidence type="ECO:0000313" key="5">
    <source>
        <dbReference type="Proteomes" id="UP000321196"/>
    </source>
</evidence>
<protein>
    <submittedName>
        <fullName evidence="4">Fructoselysine 6-kinase</fullName>
    </submittedName>
</protein>
<dbReference type="InterPro" id="IPR011611">
    <property type="entry name" value="PfkB_dom"/>
</dbReference>
<dbReference type="Proteomes" id="UP000321196">
    <property type="component" value="Unassembled WGS sequence"/>
</dbReference>
<evidence type="ECO:0000256" key="2">
    <source>
        <dbReference type="ARBA" id="ARBA00022777"/>
    </source>
</evidence>
<name>A0A5C8HN85_9MICO</name>
<dbReference type="PANTHER" id="PTHR10584">
    <property type="entry name" value="SUGAR KINASE"/>
    <property type="match status" value="1"/>
</dbReference>
<accession>A0A5C8HN85</accession>
<comment type="caution">
    <text evidence="4">The sequence shown here is derived from an EMBL/GenBank/DDBJ whole genome shotgun (WGS) entry which is preliminary data.</text>
</comment>
<reference evidence="4 5" key="1">
    <citation type="submission" date="2019-08" db="EMBL/GenBank/DDBJ databases">
        <authorList>
            <person name="Dong K."/>
        </authorList>
    </citation>
    <scope>NUCLEOTIDE SEQUENCE [LARGE SCALE GENOMIC DNA]</scope>
    <source>
        <strain evidence="4 5">M4-8</strain>
    </source>
</reference>
<sequence>MFTPDQLIEQLSTVASPSIAGVGDNVLDTYLHEDLSYPGGNALNVAVYSKLFFQAKSGFIGVMGTDRFADHLRAVLDTTHVDYARSRRMIGSNGMAFVALDDDGDRRFVGSNWGGVQNEVRLRLNHHDFAYLEEFNRVHTSVYSAIDGELGNLRERGIRVSYDYSNDARPETIVHSAEHVDVGFFSGGGLSEGEVRALADFALESGMQRVVVTLGAQGSRAFESGASAAVGIFPVEALDALGAGDAFITGFLAATEQGSELDDAMNIAAMTGALACTYRGAFGYAVDAGDDARAQLLRRID</sequence>
<dbReference type="Pfam" id="PF00294">
    <property type="entry name" value="PfkB"/>
    <property type="match status" value="1"/>
</dbReference>
<dbReference type="GO" id="GO:0016301">
    <property type="term" value="F:kinase activity"/>
    <property type="evidence" value="ECO:0007669"/>
    <property type="project" value="UniProtKB-KW"/>
</dbReference>
<organism evidence="4 5">
    <name type="scientific">Microbacterium mitrae</name>
    <dbReference type="NCBI Taxonomy" id="664640"/>
    <lineage>
        <taxon>Bacteria</taxon>
        <taxon>Bacillati</taxon>
        <taxon>Actinomycetota</taxon>
        <taxon>Actinomycetes</taxon>
        <taxon>Micrococcales</taxon>
        <taxon>Microbacteriaceae</taxon>
        <taxon>Microbacterium</taxon>
    </lineage>
</organism>
<dbReference type="EMBL" id="VRSW01000004">
    <property type="protein sequence ID" value="TXK03351.1"/>
    <property type="molecule type" value="Genomic_DNA"/>
</dbReference>
<keyword evidence="5" id="KW-1185">Reference proteome</keyword>
<dbReference type="AlphaFoldDB" id="A0A5C8HN85"/>
<dbReference type="PANTHER" id="PTHR10584:SF166">
    <property type="entry name" value="RIBOKINASE"/>
    <property type="match status" value="1"/>
</dbReference>
<feature type="domain" description="Carbohydrate kinase PfkB" evidence="3">
    <location>
        <begin position="36"/>
        <end position="281"/>
    </location>
</feature>
<evidence type="ECO:0000259" key="3">
    <source>
        <dbReference type="Pfam" id="PF00294"/>
    </source>
</evidence>
<gene>
    <name evidence="4" type="ORF">FVP60_10690</name>
</gene>
<dbReference type="Gene3D" id="3.40.1190.20">
    <property type="match status" value="1"/>
</dbReference>